<keyword evidence="8" id="KW-1185">Reference proteome</keyword>
<evidence type="ECO:0000256" key="1">
    <source>
        <dbReference type="ARBA" id="ARBA00001974"/>
    </source>
</evidence>
<dbReference type="GO" id="GO:0005737">
    <property type="term" value="C:cytoplasm"/>
    <property type="evidence" value="ECO:0007669"/>
    <property type="project" value="TreeGrafter"/>
</dbReference>
<dbReference type="InterPro" id="IPR028202">
    <property type="entry name" value="Reductase_C"/>
</dbReference>
<reference evidence="7 8" key="2">
    <citation type="submission" date="2020-03" db="EMBL/GenBank/DDBJ databases">
        <authorList>
            <person name="Ichikawa N."/>
            <person name="Kimura A."/>
            <person name="Kitahashi Y."/>
            <person name="Uohara A."/>
        </authorList>
    </citation>
    <scope>NUCLEOTIDE SEQUENCE [LARGE SCALE GENOMIC DNA]</scope>
    <source>
        <strain evidence="7 8">NBRC 105367</strain>
    </source>
</reference>
<dbReference type="InterPro" id="IPR023753">
    <property type="entry name" value="FAD/NAD-binding_dom"/>
</dbReference>
<dbReference type="InterPro" id="IPR050446">
    <property type="entry name" value="FAD-oxidoreductase/Apoptosis"/>
</dbReference>
<protein>
    <submittedName>
        <fullName evidence="7">Pyridine nucleotide-disulfide oxidoreductase</fullName>
    </submittedName>
</protein>
<keyword evidence="3" id="KW-0274">FAD</keyword>
<reference evidence="7 8" key="1">
    <citation type="submission" date="2020-03" db="EMBL/GenBank/DDBJ databases">
        <title>Whole genome shotgun sequence of Phytohabitans suffuscus NBRC 105367.</title>
        <authorList>
            <person name="Komaki H."/>
            <person name="Tamura T."/>
        </authorList>
    </citation>
    <scope>NUCLEOTIDE SEQUENCE [LARGE SCALE GENOMIC DNA]</scope>
    <source>
        <strain evidence="7 8">NBRC 105367</strain>
    </source>
</reference>
<dbReference type="Gene3D" id="3.50.50.60">
    <property type="entry name" value="FAD/NAD(P)-binding domain"/>
    <property type="match status" value="2"/>
</dbReference>
<dbReference type="Pfam" id="PF14759">
    <property type="entry name" value="Reductase_C"/>
    <property type="match status" value="1"/>
</dbReference>
<gene>
    <name evidence="7" type="ORF">Psuf_011870</name>
</gene>
<dbReference type="Pfam" id="PF07992">
    <property type="entry name" value="Pyr_redox_2"/>
    <property type="match status" value="1"/>
</dbReference>
<evidence type="ECO:0000259" key="5">
    <source>
        <dbReference type="Pfam" id="PF07992"/>
    </source>
</evidence>
<dbReference type="GO" id="GO:0016651">
    <property type="term" value="F:oxidoreductase activity, acting on NAD(P)H"/>
    <property type="evidence" value="ECO:0007669"/>
    <property type="project" value="TreeGrafter"/>
</dbReference>
<name>A0A6F8YCL4_9ACTN</name>
<keyword evidence="4" id="KW-0560">Oxidoreductase</keyword>
<dbReference type="RefSeq" id="WP_173154675.1">
    <property type="nucleotide sequence ID" value="NZ_AP022871.1"/>
</dbReference>
<comment type="cofactor">
    <cofactor evidence="1">
        <name>FAD</name>
        <dbReference type="ChEBI" id="CHEBI:57692"/>
    </cofactor>
</comment>
<dbReference type="PRINTS" id="PR00368">
    <property type="entry name" value="FADPNR"/>
</dbReference>
<dbReference type="Proteomes" id="UP000503011">
    <property type="component" value="Chromosome"/>
</dbReference>
<keyword evidence="2" id="KW-0285">Flavoprotein</keyword>
<evidence type="ECO:0000313" key="7">
    <source>
        <dbReference type="EMBL" id="BCB83874.1"/>
    </source>
</evidence>
<dbReference type="Gene3D" id="3.30.390.30">
    <property type="match status" value="1"/>
</dbReference>
<sequence>MTGERIVVVGGGLGGLRTVEALRRLGHAGPITLVGDERVAPYDRPPLSKQLLHPDRLREPPFLRPPDAYADLCDLVLGRRAVRLDVAGRAVELDDGTEVRYSAAVLATGTTTRQLPQLAGTAHTVRTYTDAVGLREAILRHERLAVVGGGFMGCEIASAAAAAGTPVTLLETAPTPLYGALGAEVGGHVRGMHAADGVDVRCGTSVTGVVEGHLVLADGDAVDATVVAVCVGVRPAVDWLADSGLELADGIVCDAFGETSARGVYAVGDAAAWRYPGSEKPVRVEHWTTTAAQAVAVAGNLLAERDSRKPLDPLHYFWSDQCGTKLQCFGLPRPGDEVELRAGADGRSLLAAYGEGDRATAVLGIGRAKHVLSLRAKLTAGAPFKEIAAAVHELGS</sequence>
<dbReference type="PRINTS" id="PR00469">
    <property type="entry name" value="PNDRDTASEII"/>
</dbReference>
<evidence type="ECO:0000259" key="6">
    <source>
        <dbReference type="Pfam" id="PF14759"/>
    </source>
</evidence>
<dbReference type="SUPFAM" id="SSF55424">
    <property type="entry name" value="FAD/NAD-linked reductases, dimerisation (C-terminal) domain"/>
    <property type="match status" value="1"/>
</dbReference>
<dbReference type="PANTHER" id="PTHR43557">
    <property type="entry name" value="APOPTOSIS-INDUCING FACTOR 1"/>
    <property type="match status" value="1"/>
</dbReference>
<accession>A0A6F8YCL4</accession>
<evidence type="ECO:0000313" key="8">
    <source>
        <dbReference type="Proteomes" id="UP000503011"/>
    </source>
</evidence>
<dbReference type="KEGG" id="psuu:Psuf_011870"/>
<evidence type="ECO:0000256" key="3">
    <source>
        <dbReference type="ARBA" id="ARBA00022827"/>
    </source>
</evidence>
<dbReference type="PANTHER" id="PTHR43557:SF2">
    <property type="entry name" value="RIESKE DOMAIN-CONTAINING PROTEIN-RELATED"/>
    <property type="match status" value="1"/>
</dbReference>
<feature type="domain" description="FAD/NAD(P)-binding" evidence="5">
    <location>
        <begin position="5"/>
        <end position="294"/>
    </location>
</feature>
<evidence type="ECO:0000256" key="2">
    <source>
        <dbReference type="ARBA" id="ARBA00022630"/>
    </source>
</evidence>
<dbReference type="SUPFAM" id="SSF51905">
    <property type="entry name" value="FAD/NAD(P)-binding domain"/>
    <property type="match status" value="1"/>
</dbReference>
<dbReference type="EMBL" id="AP022871">
    <property type="protein sequence ID" value="BCB83874.1"/>
    <property type="molecule type" value="Genomic_DNA"/>
</dbReference>
<feature type="domain" description="Reductase C-terminal" evidence="6">
    <location>
        <begin position="316"/>
        <end position="387"/>
    </location>
</feature>
<dbReference type="InterPro" id="IPR016156">
    <property type="entry name" value="FAD/NAD-linked_Rdtase_dimer_sf"/>
</dbReference>
<evidence type="ECO:0000256" key="4">
    <source>
        <dbReference type="ARBA" id="ARBA00023002"/>
    </source>
</evidence>
<dbReference type="AlphaFoldDB" id="A0A6F8YCL4"/>
<proteinExistence type="predicted"/>
<dbReference type="InterPro" id="IPR036188">
    <property type="entry name" value="FAD/NAD-bd_sf"/>
</dbReference>
<organism evidence="7 8">
    <name type="scientific">Phytohabitans suffuscus</name>
    <dbReference type="NCBI Taxonomy" id="624315"/>
    <lineage>
        <taxon>Bacteria</taxon>
        <taxon>Bacillati</taxon>
        <taxon>Actinomycetota</taxon>
        <taxon>Actinomycetes</taxon>
        <taxon>Micromonosporales</taxon>
        <taxon>Micromonosporaceae</taxon>
    </lineage>
</organism>